<organism evidence="4 5">
    <name type="scientific">Pseudomonas fontis</name>
    <dbReference type="NCBI Taxonomy" id="2942633"/>
    <lineage>
        <taxon>Bacteria</taxon>
        <taxon>Pseudomonadati</taxon>
        <taxon>Pseudomonadota</taxon>
        <taxon>Gammaproteobacteria</taxon>
        <taxon>Pseudomonadales</taxon>
        <taxon>Pseudomonadaceae</taxon>
        <taxon>Pseudomonas</taxon>
    </lineage>
</organism>
<evidence type="ECO:0000259" key="3">
    <source>
        <dbReference type="Pfam" id="PF13501"/>
    </source>
</evidence>
<dbReference type="InterPro" id="IPR013783">
    <property type="entry name" value="Ig-like_fold"/>
</dbReference>
<keyword evidence="5" id="KW-1185">Reference proteome</keyword>
<dbReference type="NCBIfam" id="TIGR04557">
    <property type="entry name" value="fuse_rel_SoxYZ"/>
    <property type="match status" value="1"/>
</dbReference>
<feature type="domain" description="Ig-like SoxY" evidence="3">
    <location>
        <begin position="40"/>
        <end position="142"/>
    </location>
</feature>
<dbReference type="InterPro" id="IPR014880">
    <property type="entry name" value="SoxZ_dom"/>
</dbReference>
<protein>
    <submittedName>
        <fullName evidence="4">Quinoprotein dehydrogenase-associated SoxYZ-like carrier</fullName>
    </submittedName>
</protein>
<evidence type="ECO:0000313" key="4">
    <source>
        <dbReference type="EMBL" id="MDD0989072.1"/>
    </source>
</evidence>
<evidence type="ECO:0000256" key="1">
    <source>
        <dbReference type="SAM" id="SignalP"/>
    </source>
</evidence>
<evidence type="ECO:0000313" key="5">
    <source>
        <dbReference type="Proteomes" id="UP001148203"/>
    </source>
</evidence>
<gene>
    <name evidence="4" type="ORF">M5G11_00785</name>
</gene>
<keyword evidence="1" id="KW-0732">Signal</keyword>
<dbReference type="EMBL" id="JAMDGY010000005">
    <property type="protein sequence ID" value="MDD0989072.1"/>
    <property type="molecule type" value="Genomic_DNA"/>
</dbReference>
<dbReference type="InterPro" id="IPR032711">
    <property type="entry name" value="SoxY"/>
</dbReference>
<dbReference type="Pfam" id="PF13501">
    <property type="entry name" value="SoxY"/>
    <property type="match status" value="1"/>
</dbReference>
<sequence length="250" mass="27579">MGRVPLLLAMLLCAPAFAVDPGPDPVPSVMWEFYRQQWLMDAPYQFDARVRVIAPPFAEDARQVPLQVDARALPGTVQRILVWAELNPLPKIVDFQPGPQVLPWLAVRIRIEQATALRAAVLTDDGIWHVGSTLIDAAGGGCTAPSVVRSEAGWEERLGQVLGARFPREDFSRLRLEVSHPMDNGLVGGVPEFYIEHAELRDAQGQVLATLELFPAVSENPNLSFDLRRAEALRLSLRDNNGNTFDAAID</sequence>
<dbReference type="Pfam" id="PF08770">
    <property type="entry name" value="SoxZ"/>
    <property type="match status" value="1"/>
</dbReference>
<dbReference type="Gene3D" id="2.60.40.2470">
    <property type="entry name" value="SoxY domain"/>
    <property type="match status" value="1"/>
</dbReference>
<feature type="domain" description="Sulphur oxidation protein SoxZ" evidence="2">
    <location>
        <begin position="170"/>
        <end position="248"/>
    </location>
</feature>
<dbReference type="InterPro" id="IPR030831">
    <property type="entry name" value="Fuse-rel_SoxYZ"/>
</dbReference>
<dbReference type="RefSeq" id="WP_273912600.1">
    <property type="nucleotide sequence ID" value="NZ_JAMDGX010000065.1"/>
</dbReference>
<accession>A0ABT5NKL4</accession>
<dbReference type="InterPro" id="IPR038162">
    <property type="entry name" value="SoxY_sf"/>
</dbReference>
<proteinExistence type="predicted"/>
<feature type="chain" id="PRO_5046390115" evidence="1">
    <location>
        <begin position="19"/>
        <end position="250"/>
    </location>
</feature>
<evidence type="ECO:0000259" key="2">
    <source>
        <dbReference type="Pfam" id="PF08770"/>
    </source>
</evidence>
<feature type="signal peptide" evidence="1">
    <location>
        <begin position="1"/>
        <end position="18"/>
    </location>
</feature>
<dbReference type="Proteomes" id="UP001148203">
    <property type="component" value="Unassembled WGS sequence"/>
</dbReference>
<comment type="caution">
    <text evidence="4">The sequence shown here is derived from an EMBL/GenBank/DDBJ whole genome shotgun (WGS) entry which is preliminary data.</text>
</comment>
<name>A0ABT5NKL4_9PSED</name>
<reference evidence="4 5" key="1">
    <citation type="submission" date="2022-05" db="EMBL/GenBank/DDBJ databases">
        <title>Novel Pseudomonas spp. Isolated from a Rainbow Trout Aquaculture Facility.</title>
        <authorList>
            <person name="Testerman T."/>
            <person name="Graf J."/>
        </authorList>
    </citation>
    <scope>NUCLEOTIDE SEQUENCE [LARGE SCALE GENOMIC DNA]</scope>
    <source>
        <strain evidence="4 5">ID681</strain>
    </source>
</reference>
<dbReference type="Gene3D" id="2.60.40.10">
    <property type="entry name" value="Immunoglobulins"/>
    <property type="match status" value="1"/>
</dbReference>
<dbReference type="InterPro" id="IPR014756">
    <property type="entry name" value="Ig_E-set"/>
</dbReference>
<dbReference type="SUPFAM" id="SSF81296">
    <property type="entry name" value="E set domains"/>
    <property type="match status" value="1"/>
</dbReference>